<evidence type="ECO:0000313" key="3">
    <source>
        <dbReference type="EMBL" id="QNL43908.1"/>
    </source>
</evidence>
<proteinExistence type="inferred from homology"/>
<dbReference type="InterPro" id="IPR005130">
    <property type="entry name" value="Ser_deHydtase-like_asu"/>
</dbReference>
<dbReference type="PIRSF" id="PIRSF006054">
    <property type="entry name" value="UCP006054"/>
    <property type="match status" value="1"/>
</dbReference>
<keyword evidence="4" id="KW-1185">Reference proteome</keyword>
<dbReference type="RefSeq" id="WP_187332488.1">
    <property type="nucleotide sequence ID" value="NZ_CP060490.1"/>
</dbReference>
<dbReference type="KEGG" id="ohi:H8790_10680"/>
<dbReference type="InterPro" id="IPR021144">
    <property type="entry name" value="UPF0597"/>
</dbReference>
<dbReference type="AlphaFoldDB" id="A0A7G9B2X7"/>
<evidence type="ECO:0000313" key="4">
    <source>
        <dbReference type="Proteomes" id="UP000515960"/>
    </source>
</evidence>
<dbReference type="GO" id="GO:0019450">
    <property type="term" value="P:L-cysteine catabolic process to pyruvate"/>
    <property type="evidence" value="ECO:0007669"/>
    <property type="project" value="TreeGrafter"/>
</dbReference>
<dbReference type="Proteomes" id="UP000515960">
    <property type="component" value="Chromosome"/>
</dbReference>
<reference evidence="3 4" key="1">
    <citation type="submission" date="2020-08" db="EMBL/GenBank/DDBJ databases">
        <authorList>
            <person name="Liu C."/>
            <person name="Sun Q."/>
        </authorList>
    </citation>
    <scope>NUCLEOTIDE SEQUENCE [LARGE SCALE GENOMIC DNA]</scope>
    <source>
        <strain evidence="3 4">NSJ-62</strain>
    </source>
</reference>
<feature type="domain" description="Serine dehydratase-like alpha subunit" evidence="2">
    <location>
        <begin position="183"/>
        <end position="422"/>
    </location>
</feature>
<gene>
    <name evidence="3" type="ORF">H8790_10680</name>
</gene>
<dbReference type="Pfam" id="PF03313">
    <property type="entry name" value="SDH_alpha"/>
    <property type="match status" value="1"/>
</dbReference>
<dbReference type="EMBL" id="CP060490">
    <property type="protein sequence ID" value="QNL43908.1"/>
    <property type="molecule type" value="Genomic_DNA"/>
</dbReference>
<evidence type="ECO:0000259" key="2">
    <source>
        <dbReference type="Pfam" id="PF03313"/>
    </source>
</evidence>
<dbReference type="GO" id="GO:0080146">
    <property type="term" value="F:L-cysteine desulfhydrase activity"/>
    <property type="evidence" value="ECO:0007669"/>
    <property type="project" value="TreeGrafter"/>
</dbReference>
<protein>
    <recommendedName>
        <fullName evidence="1">UPF0597 protein H8790_10680</fullName>
    </recommendedName>
</protein>
<dbReference type="PANTHER" id="PTHR30501:SF2">
    <property type="entry name" value="UPF0597 PROTEIN YHAM"/>
    <property type="match status" value="1"/>
</dbReference>
<accession>A0A7G9B2X7</accession>
<organism evidence="3 4">
    <name type="scientific">Oscillibacter hominis</name>
    <dbReference type="NCBI Taxonomy" id="2763056"/>
    <lineage>
        <taxon>Bacteria</taxon>
        <taxon>Bacillati</taxon>
        <taxon>Bacillota</taxon>
        <taxon>Clostridia</taxon>
        <taxon>Eubacteriales</taxon>
        <taxon>Oscillospiraceae</taxon>
        <taxon>Oscillibacter</taxon>
    </lineage>
</organism>
<evidence type="ECO:0000256" key="1">
    <source>
        <dbReference type="HAMAP-Rule" id="MF_01845"/>
    </source>
</evidence>
<sequence>MEKMSNQYSTYVRILQRELVCAMGCTEPIAIAYCAAVARAELGAMPDRLDIEASGNIIKNVKSVIVPNTDGRRGIEVAAAIGVLGGDASARLEVISHVDQAAKNLLPEYLKKTPVAIHMAQSPFLLDLTVTAFHGDSYAKVRIANEHTNIVHIERNGKVTLEKDLHPSTQDIQADLPDYTLLNVQDIYEFATTCDLSDVREVISSQIEKNTRIAEEGLHSTYGANIGKVLLKNGGDSVRIRAKAYAAAGSDARMNGCELPVVICAGSGNQGLTTSLPVIVYARELHADEETLYRALVISNLVTLHIKENIGRLSAYCGAVCAGAGAGAGISYLYGGDCDVISHTIVNTLAVTSGIVCDGAKSSCAAKIAMAVEAGILGFEMYRNGQQFYGGEGLVLTGVENSIRNFGRLGREGMRETDSEIIRMMVEQ</sequence>
<name>A0A7G9B2X7_9FIRM</name>
<dbReference type="HAMAP" id="MF_01845">
    <property type="entry name" value="UPF0597"/>
    <property type="match status" value="1"/>
</dbReference>
<dbReference type="PANTHER" id="PTHR30501">
    <property type="entry name" value="UPF0597 PROTEIN YHAM"/>
    <property type="match status" value="1"/>
</dbReference>
<comment type="similarity">
    <text evidence="1">Belongs to the UPF0597 family.</text>
</comment>